<comment type="catalytic activity">
    <reaction evidence="5 8">
        <text>an N-terminal (5-L-glutamyl)-[peptide] + an alpha-amino acid = 5-L-glutamyl amino acid + an N-terminal L-alpha-aminoacyl-[peptide]</text>
        <dbReference type="Rhea" id="RHEA:23904"/>
        <dbReference type="Rhea" id="RHEA-COMP:9780"/>
        <dbReference type="Rhea" id="RHEA-COMP:9795"/>
        <dbReference type="ChEBI" id="CHEBI:77644"/>
        <dbReference type="ChEBI" id="CHEBI:78597"/>
        <dbReference type="ChEBI" id="CHEBI:78599"/>
        <dbReference type="ChEBI" id="CHEBI:78608"/>
        <dbReference type="EC" id="2.3.2.2"/>
    </reaction>
</comment>
<dbReference type="InterPro" id="IPR043137">
    <property type="entry name" value="GGT_ssub_C"/>
</dbReference>
<dbReference type="EC" id="2.3.2.2" evidence="8"/>
<keyword evidence="9" id="KW-1133">Transmembrane helix</keyword>
<comment type="similarity">
    <text evidence="4">Belongs to the gamma-glutamyltransferase family.</text>
</comment>
<evidence type="ECO:0000313" key="10">
    <source>
        <dbReference type="EMBL" id="KAK4516945.1"/>
    </source>
</evidence>
<dbReference type="SUPFAM" id="SSF56235">
    <property type="entry name" value="N-terminal nucleophile aminohydrolases (Ntn hydrolases)"/>
    <property type="match status" value="1"/>
</dbReference>
<dbReference type="FunFam" id="1.10.246.130:FF:000001">
    <property type="entry name" value="Gamma-glutamyltransferase 5 isoform 1"/>
    <property type="match status" value="1"/>
</dbReference>
<organism evidence="10 11">
    <name type="scientific">Mucor velutinosus</name>
    <dbReference type="NCBI Taxonomy" id="708070"/>
    <lineage>
        <taxon>Eukaryota</taxon>
        <taxon>Fungi</taxon>
        <taxon>Fungi incertae sedis</taxon>
        <taxon>Mucoromycota</taxon>
        <taxon>Mucoromycotina</taxon>
        <taxon>Mucoromycetes</taxon>
        <taxon>Mucorales</taxon>
        <taxon>Mucorineae</taxon>
        <taxon>Mucoraceae</taxon>
        <taxon>Mucor</taxon>
    </lineage>
</organism>
<evidence type="ECO:0000256" key="7">
    <source>
        <dbReference type="PIRSR" id="PIRSR600101-2"/>
    </source>
</evidence>
<comment type="catalytic activity">
    <reaction evidence="2 8">
        <text>glutathione + H2O = L-cysteinylglycine + L-glutamate</text>
        <dbReference type="Rhea" id="RHEA:28807"/>
        <dbReference type="ChEBI" id="CHEBI:15377"/>
        <dbReference type="ChEBI" id="CHEBI:29985"/>
        <dbReference type="ChEBI" id="CHEBI:57925"/>
        <dbReference type="ChEBI" id="CHEBI:61694"/>
        <dbReference type="EC" id="3.4.19.13"/>
    </reaction>
</comment>
<dbReference type="FunFam" id="3.60.20.40:FF:000001">
    <property type="entry name" value="Gamma-glutamyltranspeptidase 1"/>
    <property type="match status" value="1"/>
</dbReference>
<comment type="catalytic activity">
    <reaction evidence="1 8">
        <text>an S-substituted glutathione + H2O = an S-substituted L-cysteinylglycine + L-glutamate</text>
        <dbReference type="Rhea" id="RHEA:59468"/>
        <dbReference type="ChEBI" id="CHEBI:15377"/>
        <dbReference type="ChEBI" id="CHEBI:29985"/>
        <dbReference type="ChEBI" id="CHEBI:90779"/>
        <dbReference type="ChEBI" id="CHEBI:143103"/>
        <dbReference type="EC" id="3.4.19.13"/>
    </reaction>
</comment>
<evidence type="ECO:0000256" key="2">
    <source>
        <dbReference type="ARBA" id="ARBA00001089"/>
    </source>
</evidence>
<dbReference type="InterPro" id="IPR043138">
    <property type="entry name" value="GGT_lsub"/>
</dbReference>
<dbReference type="NCBIfam" id="TIGR00066">
    <property type="entry name" value="g_glut_trans"/>
    <property type="match status" value="1"/>
</dbReference>
<evidence type="ECO:0000256" key="8">
    <source>
        <dbReference type="RuleBase" id="RU368068"/>
    </source>
</evidence>
<evidence type="ECO:0000313" key="11">
    <source>
        <dbReference type="Proteomes" id="UP001304243"/>
    </source>
</evidence>
<accession>A0AAN7DLP5</accession>
<dbReference type="GO" id="GO:0006751">
    <property type="term" value="P:glutathione catabolic process"/>
    <property type="evidence" value="ECO:0007669"/>
    <property type="project" value="UniProtKB-UniRule"/>
</dbReference>
<comment type="function">
    <text evidence="8">Cleaves the gamma-glutamyl peptide bond of glutathione and glutathione conjugates.</text>
</comment>
<dbReference type="GeneID" id="89943975"/>
<dbReference type="PRINTS" id="PR01210">
    <property type="entry name" value="GGTRANSPTASE"/>
</dbReference>
<feature type="active site" description="Nucleophile" evidence="6">
    <location>
        <position position="431"/>
    </location>
</feature>
<keyword evidence="9" id="KW-0472">Membrane</keyword>
<dbReference type="Gene3D" id="1.10.246.130">
    <property type="match status" value="1"/>
</dbReference>
<keyword evidence="8" id="KW-0808">Transferase</keyword>
<dbReference type="GO" id="GO:0103068">
    <property type="term" value="F:leukotriene C4 gamma-glutamyl transferase activity"/>
    <property type="evidence" value="ECO:0007669"/>
    <property type="project" value="UniProtKB-EC"/>
</dbReference>
<gene>
    <name evidence="10" type="ORF">ATC70_000273</name>
</gene>
<name>A0AAN7DLP5_9FUNG</name>
<dbReference type="AlphaFoldDB" id="A0AAN7DLP5"/>
<sequence>MATIDIESAPLLRSNKPTNGSSKKKCLGIVALVALVTIGMSCIMAASSHPHQNDALESPVDFKGHLVKGSKGAVAVEAEECSNVGVEILKQGGNAVDAAIASTLCIGVIDSFATGKATSHLNLFNVQHHTYFLLSLCHLGIGGGGFMLIRSPNGTFEFIDFRETAPEKATRDMFVENPDLAKVGALSIAVPGEIRGLEMAHKRHGKLSWSDLFAPAIHIARHGFKATELLAVRVATESEWMQNSTAWSDVYYRDGKPIQQGDLIKRPQLADTLETISTLGADVFYEGDIAKQLVATIQSAGGIVTLEDFKAYRPVIRRTLSTWYNGRKITTCSEPTSGPVILSVLNLIERFQFKVEGFTGLNLHRLVEAFKFGYAFRTELGDPDYIKNEPRIDEMVQKDYAADIRQRITDDTTHDPLYYNPKFDHVESHGTMHLSVVDEHDGAVALTSTVNLIFGSHIMDPSTGVILNDEMDDFSIPGIPNMFGLYPSEYNYAGPRKRPLSSITPTIIEKDARFEMAIGGSGGSIIPTATLNAIVNVLDYNQDLYTAIAAPRVHHQLLPNVAIVENGYSKSKQAELATKKHDVFILPKNFSISAVQAVRRMPDGTLEAASDPRKMGVAAAY</sequence>
<dbReference type="Pfam" id="PF01019">
    <property type="entry name" value="G_glu_transpept"/>
    <property type="match status" value="2"/>
</dbReference>
<dbReference type="Gene3D" id="3.60.20.40">
    <property type="match status" value="1"/>
</dbReference>
<keyword evidence="9" id="KW-0812">Transmembrane</keyword>
<dbReference type="PANTHER" id="PTHR11686">
    <property type="entry name" value="GAMMA GLUTAMYL TRANSPEPTIDASE"/>
    <property type="match status" value="1"/>
</dbReference>
<comment type="caution">
    <text evidence="10">The sequence shown here is derived from an EMBL/GenBank/DDBJ whole genome shotgun (WGS) entry which is preliminary data.</text>
</comment>
<feature type="binding site" evidence="7">
    <location>
        <position position="523"/>
    </location>
    <ligand>
        <name>L-glutamate</name>
        <dbReference type="ChEBI" id="CHEBI:29985"/>
    </ligand>
</feature>
<dbReference type="RefSeq" id="XP_064683611.1">
    <property type="nucleotide sequence ID" value="XM_064819691.1"/>
</dbReference>
<dbReference type="InterPro" id="IPR000101">
    <property type="entry name" value="GGT_peptidase"/>
</dbReference>
<proteinExistence type="inferred from homology"/>
<evidence type="ECO:0000256" key="1">
    <source>
        <dbReference type="ARBA" id="ARBA00001049"/>
    </source>
</evidence>
<evidence type="ECO:0000256" key="3">
    <source>
        <dbReference type="ARBA" id="ARBA00005115"/>
    </source>
</evidence>
<dbReference type="Proteomes" id="UP001304243">
    <property type="component" value="Unassembled WGS sequence"/>
</dbReference>
<evidence type="ECO:0000256" key="6">
    <source>
        <dbReference type="PIRSR" id="PIRSR600101-1"/>
    </source>
</evidence>
<dbReference type="EMBL" id="JASEJX010000013">
    <property type="protein sequence ID" value="KAK4516945.1"/>
    <property type="molecule type" value="Genomic_DNA"/>
</dbReference>
<feature type="binding site" evidence="7">
    <location>
        <begin position="449"/>
        <end position="451"/>
    </location>
    <ligand>
        <name>L-glutamate</name>
        <dbReference type="ChEBI" id="CHEBI:29985"/>
    </ligand>
</feature>
<keyword evidence="11" id="KW-1185">Reference proteome</keyword>
<keyword evidence="8" id="KW-0012">Acyltransferase</keyword>
<feature type="transmembrane region" description="Helical" evidence="9">
    <location>
        <begin position="26"/>
        <end position="46"/>
    </location>
</feature>
<evidence type="ECO:0000256" key="5">
    <source>
        <dbReference type="ARBA" id="ARBA00047417"/>
    </source>
</evidence>
<feature type="binding site" evidence="7">
    <location>
        <position position="162"/>
    </location>
    <ligand>
        <name>L-glutamate</name>
        <dbReference type="ChEBI" id="CHEBI:29985"/>
    </ligand>
</feature>
<dbReference type="GO" id="GO:0005886">
    <property type="term" value="C:plasma membrane"/>
    <property type="evidence" value="ECO:0007669"/>
    <property type="project" value="TreeGrafter"/>
</dbReference>
<comment type="pathway">
    <text evidence="3 8">Sulfur metabolism; glutathione metabolism.</text>
</comment>
<dbReference type="EC" id="3.4.19.13" evidence="8"/>
<dbReference type="InterPro" id="IPR029055">
    <property type="entry name" value="Ntn_hydrolases_N"/>
</dbReference>
<dbReference type="GO" id="GO:0036374">
    <property type="term" value="F:glutathione hydrolase activity"/>
    <property type="evidence" value="ECO:0007669"/>
    <property type="project" value="UniProtKB-UniRule"/>
</dbReference>
<evidence type="ECO:0000256" key="9">
    <source>
        <dbReference type="SAM" id="Phobius"/>
    </source>
</evidence>
<keyword evidence="8" id="KW-0378">Hydrolase</keyword>
<reference evidence="10 11" key="1">
    <citation type="submission" date="2022-11" db="EMBL/GenBank/DDBJ databases">
        <title>Mucor velutinosus strain NIH1002 WGS.</title>
        <authorList>
            <person name="Subramanian P."/>
            <person name="Mullikin J.C."/>
            <person name="Segre J.A."/>
            <person name="Zelazny A.M."/>
        </authorList>
    </citation>
    <scope>NUCLEOTIDE SEQUENCE [LARGE SCALE GENOMIC DNA]</scope>
    <source>
        <strain evidence="10 11">NIH1002</strain>
    </source>
</reference>
<feature type="binding site" evidence="7">
    <location>
        <position position="473"/>
    </location>
    <ligand>
        <name>L-glutamate</name>
        <dbReference type="ChEBI" id="CHEBI:29985"/>
    </ligand>
</feature>
<dbReference type="PANTHER" id="PTHR11686:SF9">
    <property type="entry name" value="RE13973P"/>
    <property type="match status" value="1"/>
</dbReference>
<protein>
    <recommendedName>
        <fullName evidence="8">Glutathione hydrolase</fullName>
        <ecNumber evidence="8">2.3.2.2</ecNumber>
        <ecNumber evidence="8">3.4.19.13</ecNumber>
    </recommendedName>
    <alternativeName>
        <fullName evidence="8">Gamma-glutamyltransferase</fullName>
    </alternativeName>
    <alternativeName>
        <fullName evidence="8">Gamma-glutamyltranspeptidase</fullName>
    </alternativeName>
</protein>
<feature type="binding site" evidence="7">
    <location>
        <begin position="501"/>
        <end position="502"/>
    </location>
    <ligand>
        <name>L-glutamate</name>
        <dbReference type="ChEBI" id="CHEBI:29985"/>
    </ligand>
</feature>
<evidence type="ECO:0000256" key="4">
    <source>
        <dbReference type="ARBA" id="ARBA00009381"/>
    </source>
</evidence>